<dbReference type="Gene3D" id="3.40.50.300">
    <property type="entry name" value="P-loop containing nucleotide triphosphate hydrolases"/>
    <property type="match status" value="1"/>
</dbReference>
<evidence type="ECO:0000313" key="4">
    <source>
        <dbReference type="EMBL" id="API60923.1"/>
    </source>
</evidence>
<reference evidence="5" key="1">
    <citation type="submission" date="2016-11" db="EMBL/GenBank/DDBJ databases">
        <title>Complete Genome Sequence of alachlor-degrading Sphingomonas sp. strain JJ-A5.</title>
        <authorList>
            <person name="Lee H."/>
            <person name="Ka J.-O."/>
        </authorList>
    </citation>
    <scope>NUCLEOTIDE SEQUENCE [LARGE SCALE GENOMIC DNA]</scope>
    <source>
        <strain evidence="5">JJ-A5</strain>
    </source>
</reference>
<keyword evidence="2 4" id="KW-0067">ATP-binding</keyword>
<name>A0A1L3ZZ65_9SPHN</name>
<dbReference type="GO" id="GO:0005524">
    <property type="term" value="F:ATP binding"/>
    <property type="evidence" value="ECO:0007669"/>
    <property type="project" value="UniProtKB-KW"/>
</dbReference>
<dbReference type="PANTHER" id="PTHR43514:SF4">
    <property type="entry name" value="ABC TRANSPORTER I FAMILY MEMBER 10"/>
    <property type="match status" value="1"/>
</dbReference>
<dbReference type="InterPro" id="IPR003439">
    <property type="entry name" value="ABC_transporter-like_ATP-bd"/>
</dbReference>
<dbReference type="SMART" id="SM00382">
    <property type="entry name" value="AAA"/>
    <property type="match status" value="1"/>
</dbReference>
<dbReference type="InterPro" id="IPR027417">
    <property type="entry name" value="P-loop_NTPase"/>
</dbReference>
<dbReference type="PROSITE" id="PS50893">
    <property type="entry name" value="ABC_TRANSPORTER_2"/>
    <property type="match status" value="1"/>
</dbReference>
<dbReference type="KEGG" id="sphj:BSL82_03295"/>
<protein>
    <submittedName>
        <fullName evidence="4">Molybdenum ABC transporter ATP-binding protein</fullName>
    </submittedName>
</protein>
<dbReference type="OrthoDB" id="9802264at2"/>
<feature type="domain" description="ABC transporter" evidence="3">
    <location>
        <begin position="1"/>
        <end position="212"/>
    </location>
</feature>
<evidence type="ECO:0000256" key="1">
    <source>
        <dbReference type="ARBA" id="ARBA00022741"/>
    </source>
</evidence>
<dbReference type="AlphaFoldDB" id="A0A1L3ZZ65"/>
<dbReference type="Proteomes" id="UP000182063">
    <property type="component" value="Chromosome"/>
</dbReference>
<dbReference type="InterPro" id="IPR003593">
    <property type="entry name" value="AAA+_ATPase"/>
</dbReference>
<dbReference type="SUPFAM" id="SSF52540">
    <property type="entry name" value="P-loop containing nucleoside triphosphate hydrolases"/>
    <property type="match status" value="1"/>
</dbReference>
<dbReference type="Pfam" id="PF00005">
    <property type="entry name" value="ABC_tran"/>
    <property type="match status" value="1"/>
</dbReference>
<sequence length="212" mass="23294">MAFDIAVKRRLGNVSLAFDIAAGPGLTALIGPSGSGKSSLLNMVAGLLRPDEGRISVGGQMLFDSAGAVNLAPETRRCGYIFQDGRLFPHLRVRANLTYGEALTPSPERRFGLDQVLDFLGIAHLLDRWPATLSGGEAQRVAIGRALLAGPRFLLMDEPLSSLDAPRRREIMEVIRGVRDDLRLPILYVTHDEREVDQLATTRIEIEEPRRI</sequence>
<keyword evidence="1" id="KW-0547">Nucleotide-binding</keyword>
<dbReference type="STRING" id="1921510.BSL82_03295"/>
<dbReference type="GO" id="GO:0016887">
    <property type="term" value="F:ATP hydrolysis activity"/>
    <property type="evidence" value="ECO:0007669"/>
    <property type="project" value="InterPro"/>
</dbReference>
<keyword evidence="5" id="KW-1185">Reference proteome</keyword>
<evidence type="ECO:0000313" key="5">
    <source>
        <dbReference type="Proteomes" id="UP000182063"/>
    </source>
</evidence>
<dbReference type="InterPro" id="IPR017871">
    <property type="entry name" value="ABC_transporter-like_CS"/>
</dbReference>
<proteinExistence type="predicted"/>
<evidence type="ECO:0000256" key="2">
    <source>
        <dbReference type="ARBA" id="ARBA00022840"/>
    </source>
</evidence>
<dbReference type="EMBL" id="CP018221">
    <property type="protein sequence ID" value="API60923.1"/>
    <property type="molecule type" value="Genomic_DNA"/>
</dbReference>
<dbReference type="PROSITE" id="PS00211">
    <property type="entry name" value="ABC_TRANSPORTER_1"/>
    <property type="match status" value="1"/>
</dbReference>
<accession>A0A1L3ZZ65</accession>
<dbReference type="RefSeq" id="WP_072598576.1">
    <property type="nucleotide sequence ID" value="NZ_CP018221.1"/>
</dbReference>
<organism evidence="4 5">
    <name type="scientific">Tardibacter chloracetimidivorans</name>
    <dbReference type="NCBI Taxonomy" id="1921510"/>
    <lineage>
        <taxon>Bacteria</taxon>
        <taxon>Pseudomonadati</taxon>
        <taxon>Pseudomonadota</taxon>
        <taxon>Alphaproteobacteria</taxon>
        <taxon>Sphingomonadales</taxon>
        <taxon>Sphingomonadaceae</taxon>
        <taxon>Tardibacter</taxon>
    </lineage>
</organism>
<dbReference type="InterPro" id="IPR050334">
    <property type="entry name" value="Molybdenum_import_ModC"/>
</dbReference>
<gene>
    <name evidence="4" type="ORF">BSL82_03295</name>
</gene>
<dbReference type="PANTHER" id="PTHR43514">
    <property type="entry name" value="ABC TRANSPORTER I FAMILY MEMBER 10"/>
    <property type="match status" value="1"/>
</dbReference>
<evidence type="ECO:0000259" key="3">
    <source>
        <dbReference type="PROSITE" id="PS50893"/>
    </source>
</evidence>